<dbReference type="GO" id="GO:0005509">
    <property type="term" value="F:calcium ion binding"/>
    <property type="evidence" value="ECO:0007669"/>
    <property type="project" value="InterPro"/>
</dbReference>
<dbReference type="Pfam" id="PF00353">
    <property type="entry name" value="HemolysinCabind"/>
    <property type="match status" value="11"/>
</dbReference>
<organism evidence="4 5">
    <name type="scientific">Paroceanicella profunda</name>
    <dbReference type="NCBI Taxonomy" id="2579971"/>
    <lineage>
        <taxon>Bacteria</taxon>
        <taxon>Pseudomonadati</taxon>
        <taxon>Pseudomonadota</taxon>
        <taxon>Alphaproteobacteria</taxon>
        <taxon>Rhodobacterales</taxon>
        <taxon>Paracoccaceae</taxon>
        <taxon>Paroceanicella</taxon>
    </lineage>
</organism>
<feature type="compositionally biased region" description="Basic and acidic residues" evidence="3">
    <location>
        <begin position="2018"/>
        <end position="2036"/>
    </location>
</feature>
<dbReference type="Gene3D" id="2.60.120.260">
    <property type="entry name" value="Galactose-binding domain-like"/>
    <property type="match status" value="1"/>
</dbReference>
<dbReference type="RefSeq" id="WP_138572115.1">
    <property type="nucleotide sequence ID" value="NZ_CP040818.1"/>
</dbReference>
<reference evidence="4 5" key="1">
    <citation type="submission" date="2019-06" db="EMBL/GenBank/DDBJ databases">
        <title>Genome sequence of Rhodobacteraceae bacterium D4M1.</title>
        <authorList>
            <person name="Cao J."/>
        </authorList>
    </citation>
    <scope>NUCLEOTIDE SEQUENCE [LARGE SCALE GENOMIC DNA]</scope>
    <source>
        <strain evidence="4 5">D4M1</strain>
    </source>
</reference>
<dbReference type="PANTHER" id="PTHR38340:SF1">
    <property type="entry name" value="S-LAYER PROTEIN"/>
    <property type="match status" value="1"/>
</dbReference>
<dbReference type="Proteomes" id="UP000305888">
    <property type="component" value="Chromosome"/>
</dbReference>
<feature type="compositionally biased region" description="Polar residues" evidence="3">
    <location>
        <begin position="1"/>
        <end position="11"/>
    </location>
</feature>
<feature type="compositionally biased region" description="Basic and acidic residues" evidence="3">
    <location>
        <begin position="2485"/>
        <end position="2498"/>
    </location>
</feature>
<keyword evidence="5" id="KW-1185">Reference proteome</keyword>
<feature type="region of interest" description="Disordered" evidence="3">
    <location>
        <begin position="2326"/>
        <end position="2346"/>
    </location>
</feature>
<dbReference type="GO" id="GO:0005576">
    <property type="term" value="C:extracellular region"/>
    <property type="evidence" value="ECO:0007669"/>
    <property type="project" value="UniProtKB-SubCell"/>
</dbReference>
<dbReference type="SUPFAM" id="SSF49785">
    <property type="entry name" value="Galactose-binding domain-like"/>
    <property type="match status" value="1"/>
</dbReference>
<dbReference type="PRINTS" id="PR00313">
    <property type="entry name" value="CABNDNGRPT"/>
</dbReference>
<dbReference type="OrthoDB" id="6305173at2"/>
<feature type="region of interest" description="Disordered" evidence="3">
    <location>
        <begin position="2481"/>
        <end position="2503"/>
    </location>
</feature>
<dbReference type="InterPro" id="IPR018511">
    <property type="entry name" value="Hemolysin-typ_Ca-bd_CS"/>
</dbReference>
<dbReference type="SUPFAM" id="SSF51120">
    <property type="entry name" value="beta-Roll"/>
    <property type="match status" value="8"/>
</dbReference>
<evidence type="ECO:0008006" key="6">
    <source>
        <dbReference type="Google" id="ProtNLM"/>
    </source>
</evidence>
<dbReference type="InterPro" id="IPR050557">
    <property type="entry name" value="RTX_toxin/Mannuronan_C5-epim"/>
</dbReference>
<feature type="region of interest" description="Disordered" evidence="3">
    <location>
        <begin position="2014"/>
        <end position="2053"/>
    </location>
</feature>
<dbReference type="PROSITE" id="PS00330">
    <property type="entry name" value="HEMOLYSIN_CALCIUM"/>
    <property type="match status" value="8"/>
</dbReference>
<dbReference type="EMBL" id="CP040818">
    <property type="protein sequence ID" value="QDL91832.1"/>
    <property type="molecule type" value="Genomic_DNA"/>
</dbReference>
<evidence type="ECO:0000313" key="4">
    <source>
        <dbReference type="EMBL" id="QDL91832.1"/>
    </source>
</evidence>
<evidence type="ECO:0000256" key="2">
    <source>
        <dbReference type="ARBA" id="ARBA00022525"/>
    </source>
</evidence>
<dbReference type="InterPro" id="IPR011049">
    <property type="entry name" value="Serralysin-like_metalloprot_C"/>
</dbReference>
<protein>
    <recommendedName>
        <fullName evidence="6">Calcium-binding protein</fullName>
    </recommendedName>
</protein>
<keyword evidence="2" id="KW-0964">Secreted</keyword>
<dbReference type="PANTHER" id="PTHR38340">
    <property type="entry name" value="S-LAYER PROTEIN"/>
    <property type="match status" value="1"/>
</dbReference>
<proteinExistence type="predicted"/>
<feature type="compositionally biased region" description="Basic and acidic residues" evidence="3">
    <location>
        <begin position="2337"/>
        <end position="2346"/>
    </location>
</feature>
<sequence length="2647" mass="266247">MSTTPSANGSTDGLDATPGQESIHGEVSLAPVLDGLGDFIDGSDDATGLQGALDDIRSSKDLLQAASSVLGFAGQVSDTASAVQDLTEGLEAALKVVVKLSSVFGSAFKAATDIISKGLDQVGDAAEKLEHRLENIVDTAGKLQLVIDEAIGVIEEVVEPNLIESIAQGDVLRATVRHLDDTIHVLETPKFEIVAPGQQQTPASIALRLEGAAGQLKSFAEAFEEGAAARGDLVARANAIPGQTVFGAVAGANRALGHTVEVINTAADVMDRVNDKVGFLLAPMEIVATVVRPIAPLLNAASFVFNAVVAPVLNPVLRATHIDRLLEPVADLFNSFTPNVAGVENFSGQLSALTGNLSDLADFDRITEGLSQEDKDALRSEAETAAADAAVDIARDGALAVANLAVDVVFDRFVETSLAQVQRATVSNVDREGNTYTGDVVLADAFGTTLTGGNGDDILVDDGRDMTLAGGAGSDVFIMDEGDDRVEGGAGDDYAVYADRVTEFRFLFGEGADGKVEITIVHLNPDDARSDQGTDTFVGVEHFHFDDLGLAELAIDEIIQLEGDEGVNFEDTQPNGTGAAPGVGENVDIVFGSTGDNDIRTGSGDDFIVTGGGRDTVRAGDGNDIVAISGDVAAIDIDGGAGRDVISAVGVDQDLRFDLGLVPDATQAASAPMTSYVDVTASYAVGDAALLRAGATMGAVSGARVEVTRRMAGFEDVLGGDGNDTIIGNDVENALFGNAGDDTIEGGGGGDVLNGGLGNDRLTGGAGDDILIGGSGDDTFFGLNGTDQISGGAGFDRLDISAQGNDQVIDLTGTGAVANVIEGVEGLTTGGGDDRVTLTDELDELVTGAGRDTVHMRGGDANGVQVDTGSGTDTLEVTLDNLATIDLGAGDDTAILMMAAGALDGAAISLSGGGGTDTFRAQTGVTGPPDGAADPDSATAPAISGVRLRMTGIEDTLIGTATDSAGHEAALSLEGFEKLRLSDLADRIDGRMNLSEIYGGGGDDVIDVSGNVTGKTSFSVGGQLFARLVDGGAGNDVLTTATLGSTLLIGGAGDDVLDATGLSDRAAFTPAFSGILDSYARFEGGEGLDGGAGDDLFRLGAAASGSLAISGGDGTDTMEFSASASGITVDLGAAIATADDGSFSIAALQKGANKVFFDMFFATTQSAVANAWDGGFGVENVVGSAFGDTLIGDSGDNVIDGAAGDDSLSGGAGDDVVSGGAGTDLLEGGAGDDVLLLGTGLDGLIGGTDTLDGGTSDADGDTASFTDGAALVGVSASLATGHADARVLGLRIAQMLDIENLVGTGLDDQLVGDDRANLLYANAGDDLVLGLGGDDTLVGGGGDDALFGGDGADTFAGGAGENTLSGGAGDDTFLLDGGVNVILGGAGQDALEVQTILVDQVVRTTAVNPETGEEITGTHTETARSRFELIEEDGTLTVVHLIDLLDGETGATAPTELGRAVIGADVEEIRIFEPDAEGNPVLLRSLDVGALLADTVTETPDGPLPLPVAGGVVPEPDTTRTFTPITLEEIAGANGAAVANTSAPPQTVALSNGDFLVIFPTRVSDATGVELKAQRFTADGDAVGGPMDLPMHAPGTFGRDLVGQFDVLLLEGDLLAVAAANQLNGVASREAALVTTNVFDLSGGGIVEVAGHRGVYAGASGAFSPSLSGTSIDTVRLNVVFSNGGSPATGAGFDGLGEGSFGPEDADGPGFTSPTRGFGTAIDSAQLSNGSTVEVFSAIALLDRTSAIRITDAQGSVVSSGSIGFGDAFPHDTTVTALANGNFVVTATTSRETNSTRARILDAQGKSLTGAFLVGDTSRNDKVVQAEIVALGDGGFIALYTRYGTVSGQRFSAEGARLGETFTVGVARNADTPASAALLEDGRIAVSFLGFASDGETPEIRTVILSDVRHHIEGDNGADEIAGTDRADHIEGKGGDDIIDAGAENDEIHGDDGDDLIVAGAGDDDARGGGGADRIIGGQGDDTLQGNDGDDILVGGAGQDRLFGGDGRDILSGGAGDDMLHGGAGDDRLDGGRGDDALTGGTGRDTLDGGEGDDVLTGAEGGDRFVFATDIAELADGSRVRLDAPIGFGRDTITDFDVLEDVIDLTRIADPTGFTLTQTAQGVRIAIGESEILLEGVTPGALSAGNFDFGAIDAAREVLTGGAGADLLIGDGYLPFVGGNLVRNGDFGTGDLSDWTVLNPTGGRAPGVASAEGAVALNAGGEGRYGDGLSQQLATAPGATYDVTVVLGQRGGDAGDHTALVEILDATGAVIASRSAVVSRGETEAVTFGFTATGTATDIRITNPTSTRSSGTDLLIDTVSVEQSGAPAGDDVISGGDGRDTIHGDGGRPELVRESFNWEGLSSAQAKSGVVRDTGSVEVTYTVLSADGFTSAISSKTINVAGIDAGSDRVDTAHSLVSDNGSNGHTSVREWAFSEPVYNVAFNITDIDHADEVTIRAFDAGGNAIPVRLTAGSKVALSDTDDVAGTDHADARSSDRSGLDASGTVTVGITGPVARVVVEHGNSGGSNSGVFHSDIHFDAPTGIDAAGGDDVISGGAGADRMFGEGGDDTFVFAGAAEGQGDVLFGGNGPDMHTDHDVLDLRGAGAVRILQAEDASDFGATAGTVTFADGGTLTFGQIEAVLADEFLF</sequence>
<evidence type="ECO:0000256" key="3">
    <source>
        <dbReference type="SAM" id="MobiDB-lite"/>
    </source>
</evidence>
<gene>
    <name evidence="4" type="ORF">FDP22_08625</name>
</gene>
<dbReference type="InterPro" id="IPR008979">
    <property type="entry name" value="Galactose-bd-like_sf"/>
</dbReference>
<dbReference type="KEGG" id="ppru:FDP22_08625"/>
<evidence type="ECO:0000313" key="5">
    <source>
        <dbReference type="Proteomes" id="UP000305888"/>
    </source>
</evidence>
<feature type="region of interest" description="Disordered" evidence="3">
    <location>
        <begin position="1"/>
        <end position="21"/>
    </location>
</feature>
<accession>A0A5B8FZ05</accession>
<dbReference type="InterPro" id="IPR001343">
    <property type="entry name" value="Hemolysn_Ca-bd"/>
</dbReference>
<comment type="subcellular location">
    <subcellularLocation>
        <location evidence="1">Secreted</location>
    </subcellularLocation>
</comment>
<dbReference type="Gene3D" id="2.150.10.10">
    <property type="entry name" value="Serralysin-like metalloprotease, C-terminal"/>
    <property type="match status" value="11"/>
</dbReference>
<name>A0A5B8FZ05_9RHOB</name>
<evidence type="ECO:0000256" key="1">
    <source>
        <dbReference type="ARBA" id="ARBA00004613"/>
    </source>
</evidence>